<sequence>MDISSPPEPPTTVTPAERDSTYATSSTEIPDSSRLRADSAQEEEARSSQPVQHAQASSHVDSGAQAQPVYAQSFESLVPATTYKLSSTVQVPQSSPTHIPVVKGHGRPSQKHPEPLDPAMPTLGTEQPAPANVKSVKDAGKLRHNLMASPAPASSTGFMYRKVGQPKGGNSNAATTKPRVVSFSSSPTLKRKDSDHAAADTVHAPSTEPERPERATPHASVDVAGESSAKEDNGAVSEPQHDHNTYEQQESYRSRQSQYSTQAAMVLAQLEFQDSSQSSTSSATLRPWSQPPQNTPPPLLPQPSPAITPLSVFNARTDVSFGGLSGESELHGPPASTQDLFDAASPFAFSTVKKKSQRARRTSLRFAMASKLSESVTAKSPTPFAERRPLKEKNTPTTWSLALDKSLYPPQHASQSPKRSSTDVELPQLDFHASLDFGPNTDFTDCFLKGLDNEP</sequence>
<accession>A0ACC2HRT9</accession>
<reference evidence="1" key="1">
    <citation type="submission" date="2022-11" db="EMBL/GenBank/DDBJ databases">
        <title>Genome Sequence of Boeremia exigua.</title>
        <authorList>
            <person name="Buettner E."/>
        </authorList>
    </citation>
    <scope>NUCLEOTIDE SEQUENCE</scope>
    <source>
        <strain evidence="1">CU02</strain>
    </source>
</reference>
<dbReference type="Proteomes" id="UP001153331">
    <property type="component" value="Unassembled WGS sequence"/>
</dbReference>
<dbReference type="EMBL" id="JAPHNI010001411">
    <property type="protein sequence ID" value="KAJ8105669.1"/>
    <property type="molecule type" value="Genomic_DNA"/>
</dbReference>
<protein>
    <submittedName>
        <fullName evidence="1">Uncharacterized protein</fullName>
    </submittedName>
</protein>
<evidence type="ECO:0000313" key="1">
    <source>
        <dbReference type="EMBL" id="KAJ8105669.1"/>
    </source>
</evidence>
<keyword evidence="2" id="KW-1185">Reference proteome</keyword>
<proteinExistence type="predicted"/>
<evidence type="ECO:0000313" key="2">
    <source>
        <dbReference type="Proteomes" id="UP001153331"/>
    </source>
</evidence>
<gene>
    <name evidence="1" type="ORF">OPT61_g10039</name>
</gene>
<name>A0ACC2HRT9_9PLEO</name>
<comment type="caution">
    <text evidence="1">The sequence shown here is derived from an EMBL/GenBank/DDBJ whole genome shotgun (WGS) entry which is preliminary data.</text>
</comment>
<organism evidence="1 2">
    <name type="scientific">Boeremia exigua</name>
    <dbReference type="NCBI Taxonomy" id="749465"/>
    <lineage>
        <taxon>Eukaryota</taxon>
        <taxon>Fungi</taxon>
        <taxon>Dikarya</taxon>
        <taxon>Ascomycota</taxon>
        <taxon>Pezizomycotina</taxon>
        <taxon>Dothideomycetes</taxon>
        <taxon>Pleosporomycetidae</taxon>
        <taxon>Pleosporales</taxon>
        <taxon>Pleosporineae</taxon>
        <taxon>Didymellaceae</taxon>
        <taxon>Boeremia</taxon>
    </lineage>
</organism>